<reference evidence="1 2" key="1">
    <citation type="submission" date="2016-10" db="EMBL/GenBank/DDBJ databases">
        <authorList>
            <person name="de Groot N.N."/>
        </authorList>
    </citation>
    <scope>NUCLEOTIDE SEQUENCE [LARGE SCALE GENOMIC DNA]</scope>
    <source>
        <strain evidence="1 2">CGMCC 4.5506</strain>
    </source>
</reference>
<sequence length="149" mass="15205">MSAVPEMVGAECGPVRVVGGRAGRMMWADEMSVGVLSAYPVCGGMGLYSLAAAIEFGCAACEQLVEATLVAVREGWLVCPGCYGSLAAGQPRTAVELGAFGPAAVPLPASSYIRSPVRAAVKRANSGVRPRQVSVGGGEITGRYRGSAR</sequence>
<gene>
    <name evidence="1" type="ORF">SAMN05421630_109196</name>
</gene>
<name>A0A1G6VDQ5_9PSEU</name>
<evidence type="ECO:0000313" key="1">
    <source>
        <dbReference type="EMBL" id="SDD51728.1"/>
    </source>
</evidence>
<dbReference type="EMBL" id="FMZE01000009">
    <property type="protein sequence ID" value="SDD51728.1"/>
    <property type="molecule type" value="Genomic_DNA"/>
</dbReference>
<dbReference type="Proteomes" id="UP000199494">
    <property type="component" value="Unassembled WGS sequence"/>
</dbReference>
<protein>
    <submittedName>
        <fullName evidence="1">Uncharacterized protein</fullName>
    </submittedName>
</protein>
<proteinExistence type="predicted"/>
<keyword evidence="2" id="KW-1185">Reference proteome</keyword>
<organism evidence="1 2">
    <name type="scientific">Prauserella marina</name>
    <dbReference type="NCBI Taxonomy" id="530584"/>
    <lineage>
        <taxon>Bacteria</taxon>
        <taxon>Bacillati</taxon>
        <taxon>Actinomycetota</taxon>
        <taxon>Actinomycetes</taxon>
        <taxon>Pseudonocardiales</taxon>
        <taxon>Pseudonocardiaceae</taxon>
        <taxon>Prauserella</taxon>
    </lineage>
</organism>
<accession>A0A1G6VDQ5</accession>
<dbReference type="STRING" id="530584.SAMN05421630_109196"/>
<dbReference type="AlphaFoldDB" id="A0A1G6VDQ5"/>
<evidence type="ECO:0000313" key="2">
    <source>
        <dbReference type="Proteomes" id="UP000199494"/>
    </source>
</evidence>